<keyword evidence="1" id="KW-0175">Coiled coil</keyword>
<dbReference type="GeneID" id="15393804"/>
<sequence>MPRPNRGKTETVKKRAIYVYLPSEEMAEEWKRIAKERNISISKFVVECVQESLSKDESDFVSRKELLDRVKKLEDENKELRKENRMLKNLVDKLDEELKIYRAKPFLESEFVGKREFSDELIDLFKRRKYVEYEELYLLLNVDPVNDQELVRSYLRQIEALEQYGLIESTARGWKWKL</sequence>
<name>N0BP50_9EURY</name>
<feature type="coiled-coil region" evidence="1">
    <location>
        <begin position="63"/>
        <end position="104"/>
    </location>
</feature>
<reference evidence="2 3" key="1">
    <citation type="journal article" date="2013" name="Genome Announc.">
        <title>Complete Genome Sequence of the Thermophilic and Facultatively Chemolithoautotrophic Sulfate Reducer Archaeoglobus sulfaticallidus Strain PM70-1T.</title>
        <authorList>
            <person name="Stokke R."/>
            <person name="Hocking W.P."/>
            <person name="Steinsbu B.O."/>
            <person name="Steen I.H."/>
        </authorList>
    </citation>
    <scope>NUCLEOTIDE SEQUENCE [LARGE SCALE GENOMIC DNA]</scope>
    <source>
        <strain evidence="2">PM70-1</strain>
    </source>
</reference>
<evidence type="ECO:0000256" key="1">
    <source>
        <dbReference type="SAM" id="Coils"/>
    </source>
</evidence>
<evidence type="ECO:0000313" key="3">
    <source>
        <dbReference type="Proteomes" id="UP000013307"/>
    </source>
</evidence>
<protein>
    <submittedName>
        <fullName evidence="2">Uncharacterized protein</fullName>
    </submittedName>
</protein>
<dbReference type="EMBL" id="CP005290">
    <property type="protein sequence ID" value="AGK62125.1"/>
    <property type="molecule type" value="Genomic_DNA"/>
</dbReference>
<evidence type="ECO:0000313" key="2">
    <source>
        <dbReference type="EMBL" id="AGK62125.1"/>
    </source>
</evidence>
<gene>
    <name evidence="2" type="ORF">Asulf_02172</name>
</gene>
<dbReference type="KEGG" id="ast:Asulf_02172"/>
<accession>N0BP50</accession>
<dbReference type="HOGENOM" id="CLU_1507309_0_0_2"/>
<dbReference type="RefSeq" id="WP_015591721.1">
    <property type="nucleotide sequence ID" value="NC_021169.1"/>
</dbReference>
<dbReference type="OrthoDB" id="376196at2157"/>
<dbReference type="AlphaFoldDB" id="N0BP50"/>
<dbReference type="Proteomes" id="UP000013307">
    <property type="component" value="Chromosome"/>
</dbReference>
<proteinExistence type="predicted"/>
<organism evidence="2 3">
    <name type="scientific">Archaeoglobus sulfaticallidus PM70-1</name>
    <dbReference type="NCBI Taxonomy" id="387631"/>
    <lineage>
        <taxon>Archaea</taxon>
        <taxon>Methanobacteriati</taxon>
        <taxon>Methanobacteriota</taxon>
        <taxon>Archaeoglobi</taxon>
        <taxon>Archaeoglobales</taxon>
        <taxon>Archaeoglobaceae</taxon>
        <taxon>Archaeoglobus</taxon>
    </lineage>
</organism>
<keyword evidence="3" id="KW-1185">Reference proteome</keyword>